<comment type="caution">
    <text evidence="1">The sequence shown here is derived from an EMBL/GenBank/DDBJ whole genome shotgun (WGS) entry which is preliminary data.</text>
</comment>
<protein>
    <recommendedName>
        <fullName evidence="3">Integrase</fullName>
    </recommendedName>
</protein>
<proteinExistence type="predicted"/>
<sequence>MNALSKAYQVTIRQIYRVLADEKGDTRGRARVSKPVSFRVPVGEIEAFLASARGVGITGSSQAFRALVRMALVFLSCFQTNWTTSIAWSG</sequence>
<dbReference type="Proteomes" id="UP000305041">
    <property type="component" value="Unassembled WGS sequence"/>
</dbReference>
<dbReference type="EMBL" id="VAUA01000014">
    <property type="protein sequence ID" value="TLP55906.1"/>
    <property type="molecule type" value="Genomic_DNA"/>
</dbReference>
<accession>A0ABY2UNP5</accession>
<organism evidence="1 2">
    <name type="scientific">Parasedimentitalea maritima</name>
    <dbReference type="NCBI Taxonomy" id="2578117"/>
    <lineage>
        <taxon>Bacteria</taxon>
        <taxon>Pseudomonadati</taxon>
        <taxon>Pseudomonadota</taxon>
        <taxon>Alphaproteobacteria</taxon>
        <taxon>Rhodobacterales</taxon>
        <taxon>Paracoccaceae</taxon>
        <taxon>Parasedimentitalea</taxon>
    </lineage>
</organism>
<name>A0ABY2UNP5_9RHOB</name>
<evidence type="ECO:0000313" key="2">
    <source>
        <dbReference type="Proteomes" id="UP000305041"/>
    </source>
</evidence>
<gene>
    <name evidence="1" type="ORF">FEE96_21655</name>
</gene>
<evidence type="ECO:0000313" key="1">
    <source>
        <dbReference type="EMBL" id="TLP55906.1"/>
    </source>
</evidence>
<dbReference type="RefSeq" id="WP_138165214.1">
    <property type="nucleotide sequence ID" value="NZ_VAUA01000014.1"/>
</dbReference>
<evidence type="ECO:0008006" key="3">
    <source>
        <dbReference type="Google" id="ProtNLM"/>
    </source>
</evidence>
<reference evidence="1 2" key="1">
    <citation type="submission" date="2019-05" db="EMBL/GenBank/DDBJ databases">
        <title>Draft genome sequence of Pelagicola sp. DSW4-44.</title>
        <authorList>
            <person name="Oh J."/>
        </authorList>
    </citation>
    <scope>NUCLEOTIDE SEQUENCE [LARGE SCALE GENOMIC DNA]</scope>
    <source>
        <strain evidence="1 2">DSW4-44</strain>
    </source>
</reference>
<keyword evidence="2" id="KW-1185">Reference proteome</keyword>